<dbReference type="OrthoDB" id="1898570at2759"/>
<evidence type="ECO:0000313" key="4">
    <source>
        <dbReference type="Proteomes" id="UP001055439"/>
    </source>
</evidence>
<dbReference type="AlphaFoldDB" id="A0A9E7GEQ1"/>
<dbReference type="EMBL" id="CP097508">
    <property type="protein sequence ID" value="URE11773.1"/>
    <property type="molecule type" value="Genomic_DNA"/>
</dbReference>
<feature type="region of interest" description="Disordered" evidence="1">
    <location>
        <begin position="71"/>
        <end position="90"/>
    </location>
</feature>
<dbReference type="EMBL" id="CP097508">
    <property type="protein sequence ID" value="URE11769.1"/>
    <property type="molecule type" value="Genomic_DNA"/>
</dbReference>
<keyword evidence="4" id="KW-1185">Reference proteome</keyword>
<proteinExistence type="predicted"/>
<evidence type="ECO:0000259" key="2">
    <source>
        <dbReference type="Pfam" id="PF10440"/>
    </source>
</evidence>
<dbReference type="Proteomes" id="UP001055439">
    <property type="component" value="Chromosome 6"/>
</dbReference>
<feature type="region of interest" description="Disordered" evidence="1">
    <location>
        <begin position="127"/>
        <end position="190"/>
    </location>
</feature>
<feature type="compositionally biased region" description="Acidic residues" evidence="1">
    <location>
        <begin position="150"/>
        <end position="162"/>
    </location>
</feature>
<sequence>MAPRRLKKVGMMRIDAAIDALLPYGFSKATICSTVKKLLEIYDDAAAWHVIEEDTYRLVIETILAEQEEKAREEQRAREEANASEGPSRVAEANLLNSSSDLDCGRKQSVSGEGQLALAIVECDPRQLESGSGSHQTPRPRRTPCYGWISEDEDEDEDEDEPQERAVEGERPQRATKRPSRWDVKPSHMR</sequence>
<dbReference type="Gene3D" id="1.10.8.850">
    <property type="entry name" value="Histone-lysine N methyltransferase , C-terminal domain-like"/>
    <property type="match status" value="1"/>
</dbReference>
<feature type="domain" description="WIYLD" evidence="2">
    <location>
        <begin position="7"/>
        <end position="69"/>
    </location>
</feature>
<dbReference type="PANTHER" id="PTHR34271">
    <property type="entry name" value="NUCLEOLAR HISTONE METHYLTRANSFERASE-RELATED PROTEIN"/>
    <property type="match status" value="1"/>
</dbReference>
<dbReference type="EMBL" id="CP097508">
    <property type="protein sequence ID" value="URE11771.1"/>
    <property type="molecule type" value="Genomic_DNA"/>
</dbReference>
<gene>
    <name evidence="3" type="ORF">MUK42_30169</name>
</gene>
<evidence type="ECO:0000256" key="1">
    <source>
        <dbReference type="SAM" id="MobiDB-lite"/>
    </source>
</evidence>
<name>A0A9E7GEQ1_9LILI</name>
<feature type="compositionally biased region" description="Basic and acidic residues" evidence="1">
    <location>
        <begin position="180"/>
        <end position="190"/>
    </location>
</feature>
<dbReference type="PANTHER" id="PTHR34271:SF1">
    <property type="entry name" value="NUCLEOLAR HISTONE METHYLTRANSFERASE-RELATED PROTEIN"/>
    <property type="match status" value="1"/>
</dbReference>
<dbReference type="InterPro" id="IPR043017">
    <property type="entry name" value="WIYLD_dom_sf"/>
</dbReference>
<feature type="compositionally biased region" description="Basic and acidic residues" evidence="1">
    <location>
        <begin position="163"/>
        <end position="173"/>
    </location>
</feature>
<accession>A0A9E7GEQ1</accession>
<evidence type="ECO:0000313" key="3">
    <source>
        <dbReference type="EMBL" id="URE11773.1"/>
    </source>
</evidence>
<protein>
    <submittedName>
        <fullName evidence="3">Ubiquitin-binding WIYLD domain</fullName>
    </submittedName>
</protein>
<dbReference type="Pfam" id="PF10440">
    <property type="entry name" value="WIYLD"/>
    <property type="match status" value="1"/>
</dbReference>
<feature type="compositionally biased region" description="Basic and acidic residues" evidence="1">
    <location>
        <begin position="71"/>
        <end position="81"/>
    </location>
</feature>
<dbReference type="EMBL" id="CP097508">
    <property type="protein sequence ID" value="URE11770.1"/>
    <property type="molecule type" value="Genomic_DNA"/>
</dbReference>
<reference evidence="3" key="1">
    <citation type="submission" date="2022-05" db="EMBL/GenBank/DDBJ databases">
        <title>The Musa troglodytarum L. genome provides insights into the mechanism of non-climacteric behaviour and enrichment of carotenoids.</title>
        <authorList>
            <person name="Wang J."/>
        </authorList>
    </citation>
    <scope>NUCLEOTIDE SEQUENCE</scope>
    <source>
        <tissue evidence="3">Leaf</tissue>
    </source>
</reference>
<dbReference type="InterPro" id="IPR018848">
    <property type="entry name" value="WIYLD_domain"/>
</dbReference>
<dbReference type="EMBL" id="CP097508">
    <property type="protein sequence ID" value="URE11772.1"/>
    <property type="molecule type" value="Genomic_DNA"/>
</dbReference>
<organism evidence="3 4">
    <name type="scientific">Musa troglodytarum</name>
    <name type="common">fe'i banana</name>
    <dbReference type="NCBI Taxonomy" id="320322"/>
    <lineage>
        <taxon>Eukaryota</taxon>
        <taxon>Viridiplantae</taxon>
        <taxon>Streptophyta</taxon>
        <taxon>Embryophyta</taxon>
        <taxon>Tracheophyta</taxon>
        <taxon>Spermatophyta</taxon>
        <taxon>Magnoliopsida</taxon>
        <taxon>Liliopsida</taxon>
        <taxon>Zingiberales</taxon>
        <taxon>Musaceae</taxon>
        <taxon>Musa</taxon>
    </lineage>
</organism>